<feature type="non-terminal residue" evidence="7">
    <location>
        <position position="77"/>
    </location>
</feature>
<dbReference type="InterPro" id="IPR001828">
    <property type="entry name" value="ANF_lig-bd_rcpt"/>
</dbReference>
<dbReference type="GO" id="GO:0016020">
    <property type="term" value="C:membrane"/>
    <property type="evidence" value="ECO:0007669"/>
    <property type="project" value="UniProtKB-SubCell"/>
</dbReference>
<name>A0A1Y3APH4_EURMA</name>
<protein>
    <submittedName>
        <fullName evidence="7">Metabotropic glutamate receptor-like protein</fullName>
    </submittedName>
</protein>
<evidence type="ECO:0000259" key="6">
    <source>
        <dbReference type="Pfam" id="PF01094"/>
    </source>
</evidence>
<dbReference type="Gene3D" id="3.40.50.2300">
    <property type="match status" value="1"/>
</dbReference>
<accession>A0A1Y3APH4</accession>
<dbReference type="Proteomes" id="UP000194236">
    <property type="component" value="Unassembled WGS sequence"/>
</dbReference>
<keyword evidence="4" id="KW-0472">Membrane</keyword>
<feature type="domain" description="Receptor ligand binding region" evidence="6">
    <location>
        <begin position="1"/>
        <end position="77"/>
    </location>
</feature>
<sequence>MTAFIREAKKRSICIAANEKVPKNADASYFQSILFNLRMKPNARGVVLFLRAEDNRGLLEAAKSLNFTNYFTFIASD</sequence>
<dbReference type="EMBL" id="MUJZ01066189">
    <property type="protein sequence ID" value="OTF70341.1"/>
    <property type="molecule type" value="Genomic_DNA"/>
</dbReference>
<evidence type="ECO:0000256" key="3">
    <source>
        <dbReference type="ARBA" id="ARBA00022989"/>
    </source>
</evidence>
<dbReference type="SUPFAM" id="SSF53822">
    <property type="entry name" value="Periplasmic binding protein-like I"/>
    <property type="match status" value="1"/>
</dbReference>
<dbReference type="AlphaFoldDB" id="A0A1Y3APH4"/>
<keyword evidence="2" id="KW-0812">Transmembrane</keyword>
<keyword evidence="8" id="KW-1185">Reference proteome</keyword>
<keyword evidence="3" id="KW-1133">Transmembrane helix</keyword>
<comment type="caution">
    <text evidence="7">The sequence shown here is derived from an EMBL/GenBank/DDBJ whole genome shotgun (WGS) entry which is preliminary data.</text>
</comment>
<evidence type="ECO:0000256" key="2">
    <source>
        <dbReference type="ARBA" id="ARBA00022692"/>
    </source>
</evidence>
<dbReference type="Pfam" id="PF01094">
    <property type="entry name" value="ANF_receptor"/>
    <property type="match status" value="1"/>
</dbReference>
<evidence type="ECO:0000313" key="7">
    <source>
        <dbReference type="EMBL" id="OTF70341.1"/>
    </source>
</evidence>
<proteinExistence type="predicted"/>
<gene>
    <name evidence="7" type="ORF">BLA29_015294</name>
</gene>
<keyword evidence="7" id="KW-0675">Receptor</keyword>
<dbReference type="InterPro" id="IPR028082">
    <property type="entry name" value="Peripla_BP_I"/>
</dbReference>
<comment type="subcellular location">
    <subcellularLocation>
        <location evidence="1">Membrane</location>
    </subcellularLocation>
</comment>
<evidence type="ECO:0000256" key="1">
    <source>
        <dbReference type="ARBA" id="ARBA00004370"/>
    </source>
</evidence>
<evidence type="ECO:0000313" key="8">
    <source>
        <dbReference type="Proteomes" id="UP000194236"/>
    </source>
</evidence>
<evidence type="ECO:0000256" key="5">
    <source>
        <dbReference type="ARBA" id="ARBA00023180"/>
    </source>
</evidence>
<keyword evidence="5" id="KW-0325">Glycoprotein</keyword>
<reference evidence="7 8" key="1">
    <citation type="submission" date="2017-03" db="EMBL/GenBank/DDBJ databases">
        <title>Genome Survey of Euroglyphus maynei.</title>
        <authorList>
            <person name="Arlian L.G."/>
            <person name="Morgan M.S."/>
            <person name="Rider S.D."/>
        </authorList>
    </citation>
    <scope>NUCLEOTIDE SEQUENCE [LARGE SCALE GENOMIC DNA]</scope>
    <source>
        <strain evidence="7">Arlian Lab</strain>
        <tissue evidence="7">Whole body</tissue>
    </source>
</reference>
<organism evidence="7 8">
    <name type="scientific">Euroglyphus maynei</name>
    <name type="common">Mayne's house dust mite</name>
    <dbReference type="NCBI Taxonomy" id="6958"/>
    <lineage>
        <taxon>Eukaryota</taxon>
        <taxon>Metazoa</taxon>
        <taxon>Ecdysozoa</taxon>
        <taxon>Arthropoda</taxon>
        <taxon>Chelicerata</taxon>
        <taxon>Arachnida</taxon>
        <taxon>Acari</taxon>
        <taxon>Acariformes</taxon>
        <taxon>Sarcoptiformes</taxon>
        <taxon>Astigmata</taxon>
        <taxon>Psoroptidia</taxon>
        <taxon>Analgoidea</taxon>
        <taxon>Pyroglyphidae</taxon>
        <taxon>Pyroglyphinae</taxon>
        <taxon>Euroglyphus</taxon>
    </lineage>
</organism>
<evidence type="ECO:0000256" key="4">
    <source>
        <dbReference type="ARBA" id="ARBA00023136"/>
    </source>
</evidence>
<dbReference type="PANTHER" id="PTHR24060">
    <property type="entry name" value="METABOTROPIC GLUTAMATE RECEPTOR"/>
    <property type="match status" value="1"/>
</dbReference>
<dbReference type="InterPro" id="IPR050726">
    <property type="entry name" value="mGluR"/>
</dbReference>